<comment type="caution">
    <text evidence="1">The sequence shown here is derived from an EMBL/GenBank/DDBJ whole genome shotgun (WGS) entry which is preliminary data.</text>
</comment>
<dbReference type="Proteomes" id="UP001634394">
    <property type="component" value="Unassembled WGS sequence"/>
</dbReference>
<evidence type="ECO:0000313" key="1">
    <source>
        <dbReference type="EMBL" id="KAL3864503.1"/>
    </source>
</evidence>
<gene>
    <name evidence="1" type="ORF">ACJMK2_006177</name>
</gene>
<dbReference type="AlphaFoldDB" id="A0ABD3VV46"/>
<name>A0ABD3VV46_SINWO</name>
<evidence type="ECO:0000313" key="2">
    <source>
        <dbReference type="Proteomes" id="UP001634394"/>
    </source>
</evidence>
<keyword evidence="2" id="KW-1185">Reference proteome</keyword>
<dbReference type="EMBL" id="JBJQND010000010">
    <property type="protein sequence ID" value="KAL3864503.1"/>
    <property type="molecule type" value="Genomic_DNA"/>
</dbReference>
<sequence length="134" mass="15145">MGNSYLKRQEAQAIGSCEIPTSKGKWHRQLDHWKFLLQEASGTLNLVMGNCSLREDGTENYGMGNSYLKMQVARRSRSYKIPASKGKREMKFGPGKFMLQEARGTDNSGMGNYYLKRQVAQKSRSWGSPTSRGK</sequence>
<proteinExistence type="predicted"/>
<organism evidence="1 2">
    <name type="scientific">Sinanodonta woodiana</name>
    <name type="common">Chinese pond mussel</name>
    <name type="synonym">Anodonta woodiana</name>
    <dbReference type="NCBI Taxonomy" id="1069815"/>
    <lineage>
        <taxon>Eukaryota</taxon>
        <taxon>Metazoa</taxon>
        <taxon>Spiralia</taxon>
        <taxon>Lophotrochozoa</taxon>
        <taxon>Mollusca</taxon>
        <taxon>Bivalvia</taxon>
        <taxon>Autobranchia</taxon>
        <taxon>Heteroconchia</taxon>
        <taxon>Palaeoheterodonta</taxon>
        <taxon>Unionida</taxon>
        <taxon>Unionoidea</taxon>
        <taxon>Unionidae</taxon>
        <taxon>Unioninae</taxon>
        <taxon>Sinanodonta</taxon>
    </lineage>
</organism>
<accession>A0ABD3VV46</accession>
<protein>
    <submittedName>
        <fullName evidence="1">Uncharacterized protein</fullName>
    </submittedName>
</protein>
<reference evidence="1 2" key="1">
    <citation type="submission" date="2024-11" db="EMBL/GenBank/DDBJ databases">
        <title>Chromosome-level genome assembly of the freshwater bivalve Anodonta woodiana.</title>
        <authorList>
            <person name="Chen X."/>
        </authorList>
    </citation>
    <scope>NUCLEOTIDE SEQUENCE [LARGE SCALE GENOMIC DNA]</scope>
    <source>
        <strain evidence="1">MN2024</strain>
        <tissue evidence="1">Gills</tissue>
    </source>
</reference>